<dbReference type="Pfam" id="PF13508">
    <property type="entry name" value="Acetyltransf_7"/>
    <property type="match status" value="1"/>
</dbReference>
<evidence type="ECO:0000256" key="2">
    <source>
        <dbReference type="ARBA" id="ARBA00023315"/>
    </source>
</evidence>
<dbReference type="InterPro" id="IPR050680">
    <property type="entry name" value="YpeA/RimI_acetyltransf"/>
</dbReference>
<gene>
    <name evidence="4" type="ORF">L0668_11035</name>
</gene>
<keyword evidence="2" id="KW-0012">Acyltransferase</keyword>
<dbReference type="PANTHER" id="PTHR43420:SF44">
    <property type="entry name" value="ACETYLTRANSFERASE YPEA"/>
    <property type="match status" value="1"/>
</dbReference>
<dbReference type="PANTHER" id="PTHR43420">
    <property type="entry name" value="ACETYLTRANSFERASE"/>
    <property type="match status" value="1"/>
</dbReference>
<dbReference type="Gene3D" id="3.40.630.30">
    <property type="match status" value="1"/>
</dbReference>
<comment type="caution">
    <text evidence="4">The sequence shown here is derived from an EMBL/GenBank/DDBJ whole genome shotgun (WGS) entry which is preliminary data.</text>
</comment>
<sequence>MSRVLTKLVFSDDWLSCQPIIKDVWCETNARSLGLFYEGDVIELMQLQFSAKIAQYQAKFMDLNQGVAYLNGDSCGYVMWSVSRDELVLVDIAVLPEYQRQGIATELIRHCMQLADFNKKPITLTVTLNNNAIWLYKKMGFEMVDSNDTHYRMCLYLPKLVD</sequence>
<protein>
    <submittedName>
        <fullName evidence="4">GNAT family N-acetyltransferase</fullName>
    </submittedName>
</protein>
<accession>A0ABS9D6P6</accession>
<dbReference type="SUPFAM" id="SSF55729">
    <property type="entry name" value="Acyl-CoA N-acyltransferases (Nat)"/>
    <property type="match status" value="1"/>
</dbReference>
<evidence type="ECO:0000256" key="1">
    <source>
        <dbReference type="ARBA" id="ARBA00022679"/>
    </source>
</evidence>
<dbReference type="CDD" id="cd04301">
    <property type="entry name" value="NAT_SF"/>
    <property type="match status" value="1"/>
</dbReference>
<evidence type="ECO:0000313" key="4">
    <source>
        <dbReference type="EMBL" id="MCF2948642.1"/>
    </source>
</evidence>
<keyword evidence="1" id="KW-0808">Transferase</keyword>
<organism evidence="4 5">
    <name type="scientific">Paraglaciecola algarum</name>
    <dbReference type="NCBI Taxonomy" id="3050085"/>
    <lineage>
        <taxon>Bacteria</taxon>
        <taxon>Pseudomonadati</taxon>
        <taxon>Pseudomonadota</taxon>
        <taxon>Gammaproteobacteria</taxon>
        <taxon>Alteromonadales</taxon>
        <taxon>Alteromonadaceae</taxon>
        <taxon>Paraglaciecola</taxon>
    </lineage>
</organism>
<dbReference type="RefSeq" id="WP_235312566.1">
    <property type="nucleotide sequence ID" value="NZ_JAKGAS010000005.1"/>
</dbReference>
<dbReference type="EMBL" id="JAKGAS010000005">
    <property type="protein sequence ID" value="MCF2948642.1"/>
    <property type="molecule type" value="Genomic_DNA"/>
</dbReference>
<dbReference type="InterPro" id="IPR000182">
    <property type="entry name" value="GNAT_dom"/>
</dbReference>
<dbReference type="Proteomes" id="UP001521137">
    <property type="component" value="Unassembled WGS sequence"/>
</dbReference>
<dbReference type="PROSITE" id="PS51186">
    <property type="entry name" value="GNAT"/>
    <property type="match status" value="1"/>
</dbReference>
<name>A0ABS9D6P6_9ALTE</name>
<reference evidence="4 5" key="1">
    <citation type="submission" date="2022-01" db="EMBL/GenBank/DDBJ databases">
        <title>Paraglaciecola sp. G1-23.</title>
        <authorList>
            <person name="Jin M.S."/>
            <person name="Han D.M."/>
            <person name="Kim H.M."/>
            <person name="Jeon C.O."/>
        </authorList>
    </citation>
    <scope>NUCLEOTIDE SEQUENCE [LARGE SCALE GENOMIC DNA]</scope>
    <source>
        <strain evidence="4 5">G1-23</strain>
    </source>
</reference>
<keyword evidence="5" id="KW-1185">Reference proteome</keyword>
<evidence type="ECO:0000313" key="5">
    <source>
        <dbReference type="Proteomes" id="UP001521137"/>
    </source>
</evidence>
<dbReference type="InterPro" id="IPR016181">
    <property type="entry name" value="Acyl_CoA_acyltransferase"/>
</dbReference>
<evidence type="ECO:0000259" key="3">
    <source>
        <dbReference type="PROSITE" id="PS51186"/>
    </source>
</evidence>
<proteinExistence type="predicted"/>
<feature type="domain" description="N-acetyltransferase" evidence="3">
    <location>
        <begin position="4"/>
        <end position="162"/>
    </location>
</feature>